<comment type="similarity">
    <text evidence="1">Belongs to the NFYB/HAP3 subunit family.</text>
</comment>
<dbReference type="SUPFAM" id="SSF47113">
    <property type="entry name" value="Histone-fold"/>
    <property type="match status" value="1"/>
</dbReference>
<protein>
    <recommendedName>
        <fullName evidence="7">Transcription factor CBF/NF-Y/archaeal histone domain-containing protein</fullName>
    </recommendedName>
</protein>
<evidence type="ECO:0000313" key="9">
    <source>
        <dbReference type="Proteomes" id="UP000626092"/>
    </source>
</evidence>
<dbReference type="AlphaFoldDB" id="A0A834GFV9"/>
<dbReference type="OrthoDB" id="386949at2759"/>
<organism evidence="8 9">
    <name type="scientific">Rhododendron simsii</name>
    <name type="common">Sims's rhododendron</name>
    <dbReference type="NCBI Taxonomy" id="118357"/>
    <lineage>
        <taxon>Eukaryota</taxon>
        <taxon>Viridiplantae</taxon>
        <taxon>Streptophyta</taxon>
        <taxon>Embryophyta</taxon>
        <taxon>Tracheophyta</taxon>
        <taxon>Spermatophyta</taxon>
        <taxon>Magnoliopsida</taxon>
        <taxon>eudicotyledons</taxon>
        <taxon>Gunneridae</taxon>
        <taxon>Pentapetalae</taxon>
        <taxon>asterids</taxon>
        <taxon>Ericales</taxon>
        <taxon>Ericaceae</taxon>
        <taxon>Ericoideae</taxon>
        <taxon>Rhodoreae</taxon>
        <taxon>Rhododendron</taxon>
    </lineage>
</organism>
<dbReference type="GO" id="GO:0000978">
    <property type="term" value="F:RNA polymerase II cis-regulatory region sequence-specific DNA binding"/>
    <property type="evidence" value="ECO:0007669"/>
    <property type="project" value="TreeGrafter"/>
</dbReference>
<dbReference type="InterPro" id="IPR003956">
    <property type="entry name" value="Transcrpt_fac_NFYB/HAP3_CS"/>
</dbReference>
<accession>A0A834GFV9</accession>
<dbReference type="EMBL" id="WJXA01000010">
    <property type="protein sequence ID" value="KAF7130647.1"/>
    <property type="molecule type" value="Genomic_DNA"/>
</dbReference>
<evidence type="ECO:0000256" key="2">
    <source>
        <dbReference type="ARBA" id="ARBA00023015"/>
    </source>
</evidence>
<dbReference type="Gene3D" id="1.10.20.10">
    <property type="entry name" value="Histone, subunit A"/>
    <property type="match status" value="1"/>
</dbReference>
<dbReference type="PRINTS" id="PR00615">
    <property type="entry name" value="CCAATSUBUNTA"/>
</dbReference>
<name>A0A834GFV9_RHOSS</name>
<dbReference type="Pfam" id="PF00808">
    <property type="entry name" value="CBFD_NFYB_HMF"/>
    <property type="match status" value="1"/>
</dbReference>
<dbReference type="InterPro" id="IPR027113">
    <property type="entry name" value="Transc_fact_NFYB/HAP3"/>
</dbReference>
<keyword evidence="2" id="KW-0805">Transcription regulation</keyword>
<dbReference type="GO" id="GO:0046982">
    <property type="term" value="F:protein heterodimerization activity"/>
    <property type="evidence" value="ECO:0007669"/>
    <property type="project" value="InterPro"/>
</dbReference>
<evidence type="ECO:0000256" key="3">
    <source>
        <dbReference type="ARBA" id="ARBA00023125"/>
    </source>
</evidence>
<gene>
    <name evidence="8" type="ORF">RHSIM_Rhsim10G0132000</name>
</gene>
<dbReference type="Proteomes" id="UP000626092">
    <property type="component" value="Unassembled WGS sequence"/>
</dbReference>
<dbReference type="InterPro" id="IPR009072">
    <property type="entry name" value="Histone-fold"/>
</dbReference>
<comment type="caution">
    <text evidence="8">The sequence shown here is derived from an EMBL/GenBank/DDBJ whole genome shotgun (WGS) entry which is preliminary data.</text>
</comment>
<feature type="region of interest" description="Disordered" evidence="6">
    <location>
        <begin position="1"/>
        <end position="23"/>
    </location>
</feature>
<dbReference type="GO" id="GO:0016602">
    <property type="term" value="C:CCAAT-binding factor complex"/>
    <property type="evidence" value="ECO:0007669"/>
    <property type="project" value="InterPro"/>
</dbReference>
<evidence type="ECO:0000256" key="4">
    <source>
        <dbReference type="ARBA" id="ARBA00023159"/>
    </source>
</evidence>
<evidence type="ECO:0000259" key="7">
    <source>
        <dbReference type="Pfam" id="PF00808"/>
    </source>
</evidence>
<evidence type="ECO:0000256" key="1">
    <source>
        <dbReference type="ARBA" id="ARBA00009053"/>
    </source>
</evidence>
<keyword evidence="5" id="KW-0804">Transcription</keyword>
<sequence length="175" mass="19186">MILRQREMEDERPKSGPNGANRANVGRIMKKVIPGNGKISKDAKETVQECVSEFISFVTGEASDKCQREKRKTINGEDIIWAITLLGRWSEERRRGNSDQTSRYVVEVDDVATAACSSSLGFGSAIMDEVGANSSNFADGAAQNDSLTVNNLESSIGLFNHKGFVTHCKFFGEAF</sequence>
<keyword evidence="9" id="KW-1185">Reference proteome</keyword>
<dbReference type="CDD" id="cd22907">
    <property type="entry name" value="HFD_NFYB"/>
    <property type="match status" value="1"/>
</dbReference>
<dbReference type="PROSITE" id="PS00685">
    <property type="entry name" value="NFYB_HAP3"/>
    <property type="match status" value="1"/>
</dbReference>
<keyword evidence="3" id="KW-0238">DNA-binding</keyword>
<evidence type="ECO:0000313" key="8">
    <source>
        <dbReference type="EMBL" id="KAF7130647.1"/>
    </source>
</evidence>
<dbReference type="InterPro" id="IPR003958">
    <property type="entry name" value="CBFA_NFYB_domain"/>
</dbReference>
<proteinExistence type="inferred from homology"/>
<reference evidence="8" key="1">
    <citation type="submission" date="2019-11" db="EMBL/GenBank/DDBJ databases">
        <authorList>
            <person name="Liu Y."/>
            <person name="Hou J."/>
            <person name="Li T.-Q."/>
            <person name="Guan C.-H."/>
            <person name="Wu X."/>
            <person name="Wu H.-Z."/>
            <person name="Ling F."/>
            <person name="Zhang R."/>
            <person name="Shi X.-G."/>
            <person name="Ren J.-P."/>
            <person name="Chen E.-F."/>
            <person name="Sun J.-M."/>
        </authorList>
    </citation>
    <scope>NUCLEOTIDE SEQUENCE</scope>
    <source>
        <strain evidence="8">Adult_tree_wgs_1</strain>
        <tissue evidence="8">Leaves</tissue>
    </source>
</reference>
<dbReference type="GO" id="GO:0001228">
    <property type="term" value="F:DNA-binding transcription activator activity, RNA polymerase II-specific"/>
    <property type="evidence" value="ECO:0007669"/>
    <property type="project" value="InterPro"/>
</dbReference>
<evidence type="ECO:0000256" key="6">
    <source>
        <dbReference type="SAM" id="MobiDB-lite"/>
    </source>
</evidence>
<evidence type="ECO:0000256" key="5">
    <source>
        <dbReference type="ARBA" id="ARBA00023163"/>
    </source>
</evidence>
<keyword evidence="4" id="KW-0010">Activator</keyword>
<feature type="domain" description="Transcription factor CBF/NF-Y/archaeal histone" evidence="7">
    <location>
        <begin position="23"/>
        <end position="83"/>
    </location>
</feature>
<feature type="compositionally biased region" description="Basic and acidic residues" evidence="6">
    <location>
        <begin position="1"/>
        <end position="14"/>
    </location>
</feature>
<dbReference type="PANTHER" id="PTHR11064">
    <property type="entry name" value="CCAAT-BINDING TRANSCRIPTION FACTOR-RELATED"/>
    <property type="match status" value="1"/>
</dbReference>
<dbReference type="PANTHER" id="PTHR11064:SF122">
    <property type="entry name" value="NUCLEAR TRANSCRIPTION FACTOR Y SUBUNIT B-7"/>
    <property type="match status" value="1"/>
</dbReference>